<dbReference type="GO" id="GO:0005829">
    <property type="term" value="C:cytosol"/>
    <property type="evidence" value="ECO:0007669"/>
    <property type="project" value="TreeGrafter"/>
</dbReference>
<evidence type="ECO:0000313" key="2">
    <source>
        <dbReference type="EMBL" id="KAF1932983.1"/>
    </source>
</evidence>
<dbReference type="AlphaFoldDB" id="A0A6A5RZE9"/>
<dbReference type="OrthoDB" id="9402762at2759"/>
<protein>
    <submittedName>
        <fullName evidence="2">NAD(P)-binding protein</fullName>
    </submittedName>
</protein>
<dbReference type="Gene3D" id="3.40.50.720">
    <property type="entry name" value="NAD(P)-binding Rossmann-like Domain"/>
    <property type="match status" value="1"/>
</dbReference>
<dbReference type="Proteomes" id="UP000800082">
    <property type="component" value="Unassembled WGS sequence"/>
</dbReference>
<dbReference type="SUPFAM" id="SSF51735">
    <property type="entry name" value="NAD(P)-binding Rossmann-fold domains"/>
    <property type="match status" value="1"/>
</dbReference>
<reference evidence="2" key="1">
    <citation type="journal article" date="2020" name="Stud. Mycol.">
        <title>101 Dothideomycetes genomes: a test case for predicting lifestyles and emergence of pathogens.</title>
        <authorList>
            <person name="Haridas S."/>
            <person name="Albert R."/>
            <person name="Binder M."/>
            <person name="Bloem J."/>
            <person name="Labutti K."/>
            <person name="Salamov A."/>
            <person name="Andreopoulos B."/>
            <person name="Baker S."/>
            <person name="Barry K."/>
            <person name="Bills G."/>
            <person name="Bluhm B."/>
            <person name="Cannon C."/>
            <person name="Castanera R."/>
            <person name="Culley D."/>
            <person name="Daum C."/>
            <person name="Ezra D."/>
            <person name="Gonzalez J."/>
            <person name="Henrissat B."/>
            <person name="Kuo A."/>
            <person name="Liang C."/>
            <person name="Lipzen A."/>
            <person name="Lutzoni F."/>
            <person name="Magnuson J."/>
            <person name="Mondo S."/>
            <person name="Nolan M."/>
            <person name="Ohm R."/>
            <person name="Pangilinan J."/>
            <person name="Park H.-J."/>
            <person name="Ramirez L."/>
            <person name="Alfaro M."/>
            <person name="Sun H."/>
            <person name="Tritt A."/>
            <person name="Yoshinaga Y."/>
            <person name="Zwiers L.-H."/>
            <person name="Turgeon B."/>
            <person name="Goodwin S."/>
            <person name="Spatafora J."/>
            <person name="Crous P."/>
            <person name="Grigoriev I."/>
        </authorList>
    </citation>
    <scope>NUCLEOTIDE SEQUENCE</scope>
    <source>
        <strain evidence="2">CBS 183.55</strain>
    </source>
</reference>
<keyword evidence="3" id="KW-1185">Reference proteome</keyword>
<dbReference type="PANTHER" id="PTHR43725">
    <property type="entry name" value="UDP-GLUCOSE 4-EPIMERASE"/>
    <property type="match status" value="1"/>
</dbReference>
<name>A0A6A5RZE9_9PLEO</name>
<accession>A0A6A5RZE9</accession>
<evidence type="ECO:0000313" key="3">
    <source>
        <dbReference type="Proteomes" id="UP000800082"/>
    </source>
</evidence>
<dbReference type="GeneID" id="54355422"/>
<dbReference type="PANTHER" id="PTHR43725:SF3">
    <property type="entry name" value="UDP-GLUCOSE 4-EPIMERASE (EUROFUNG)"/>
    <property type="match status" value="1"/>
</dbReference>
<dbReference type="InterPro" id="IPR036291">
    <property type="entry name" value="NAD(P)-bd_dom_sf"/>
</dbReference>
<dbReference type="GO" id="GO:0005996">
    <property type="term" value="P:monosaccharide metabolic process"/>
    <property type="evidence" value="ECO:0007669"/>
    <property type="project" value="TreeGrafter"/>
</dbReference>
<feature type="domain" description="NAD-dependent epimerase/dehydratase" evidence="1">
    <location>
        <begin position="2"/>
        <end position="95"/>
    </location>
</feature>
<dbReference type="RefSeq" id="XP_033453231.1">
    <property type="nucleotide sequence ID" value="XM_033597755.1"/>
</dbReference>
<dbReference type="Gene3D" id="3.90.25.10">
    <property type="entry name" value="UDP-galactose 4-epimerase, domain 1"/>
    <property type="match status" value="1"/>
</dbReference>
<dbReference type="EMBL" id="ML978958">
    <property type="protein sequence ID" value="KAF1932983.1"/>
    <property type="molecule type" value="Genomic_DNA"/>
</dbReference>
<sequence length="161" mass="17217">MSEAILSDLAASDPDWKTCALRYFNSVGCDASGMLGEDPRGSPNNLMPLVIRVTEGKMRELSVFGSDWDTEDGTAIRDFIHISNLTRGHVAAIVTGLDTKSACGFHSINLGTGNGSSAREVVDTMQAVSAKEIKTKSSGRRRAMWGPGMSPRITIAVAKIE</sequence>
<gene>
    <name evidence="2" type="ORF">M421DRAFT_89288</name>
</gene>
<dbReference type="Pfam" id="PF01370">
    <property type="entry name" value="Epimerase"/>
    <property type="match status" value="1"/>
</dbReference>
<organism evidence="2 3">
    <name type="scientific">Didymella exigua CBS 183.55</name>
    <dbReference type="NCBI Taxonomy" id="1150837"/>
    <lineage>
        <taxon>Eukaryota</taxon>
        <taxon>Fungi</taxon>
        <taxon>Dikarya</taxon>
        <taxon>Ascomycota</taxon>
        <taxon>Pezizomycotina</taxon>
        <taxon>Dothideomycetes</taxon>
        <taxon>Pleosporomycetidae</taxon>
        <taxon>Pleosporales</taxon>
        <taxon>Pleosporineae</taxon>
        <taxon>Didymellaceae</taxon>
        <taxon>Didymella</taxon>
    </lineage>
</organism>
<evidence type="ECO:0000259" key="1">
    <source>
        <dbReference type="Pfam" id="PF01370"/>
    </source>
</evidence>
<proteinExistence type="predicted"/>
<dbReference type="GO" id="GO:0003978">
    <property type="term" value="F:UDP-glucose 4-epimerase activity"/>
    <property type="evidence" value="ECO:0007669"/>
    <property type="project" value="TreeGrafter"/>
</dbReference>
<dbReference type="InterPro" id="IPR001509">
    <property type="entry name" value="Epimerase_deHydtase"/>
</dbReference>